<dbReference type="InterPro" id="IPR036249">
    <property type="entry name" value="Thioredoxin-like_sf"/>
</dbReference>
<reference evidence="6 7" key="1">
    <citation type="submission" date="2016-10" db="EMBL/GenBank/DDBJ databases">
        <authorList>
            <person name="de Groot N.N."/>
        </authorList>
    </citation>
    <scope>NUCLEOTIDE SEQUENCE [LARGE SCALE GENOMIC DNA]</scope>
    <source>
        <strain evidence="6 7">47C3B</strain>
    </source>
</reference>
<evidence type="ECO:0000256" key="1">
    <source>
        <dbReference type="ARBA" id="ARBA00004196"/>
    </source>
</evidence>
<keyword evidence="4" id="KW-0676">Redox-active center</keyword>
<dbReference type="EMBL" id="FNAI01000009">
    <property type="protein sequence ID" value="SDE78494.1"/>
    <property type="molecule type" value="Genomic_DNA"/>
</dbReference>
<dbReference type="PANTHER" id="PTHR42852:SF6">
    <property type="entry name" value="THIOL:DISULFIDE INTERCHANGE PROTEIN DSBE"/>
    <property type="match status" value="1"/>
</dbReference>
<protein>
    <submittedName>
        <fullName evidence="6">Peroxiredoxin</fullName>
    </submittedName>
</protein>
<dbReference type="STRING" id="1391627.SAMN05216464_109181"/>
<dbReference type="AlphaFoldDB" id="A0A1G7FRK3"/>
<dbReference type="PROSITE" id="PS51352">
    <property type="entry name" value="THIOREDOXIN_2"/>
    <property type="match status" value="1"/>
</dbReference>
<dbReference type="InterPro" id="IPR013766">
    <property type="entry name" value="Thioredoxin_domain"/>
</dbReference>
<dbReference type="CDD" id="cd02966">
    <property type="entry name" value="TlpA_like_family"/>
    <property type="match status" value="1"/>
</dbReference>
<dbReference type="Pfam" id="PF08534">
    <property type="entry name" value="Redoxin"/>
    <property type="match status" value="1"/>
</dbReference>
<evidence type="ECO:0000256" key="3">
    <source>
        <dbReference type="ARBA" id="ARBA00023157"/>
    </source>
</evidence>
<organism evidence="6 7">
    <name type="scientific">Mucilaginibacter pineti</name>
    <dbReference type="NCBI Taxonomy" id="1391627"/>
    <lineage>
        <taxon>Bacteria</taxon>
        <taxon>Pseudomonadati</taxon>
        <taxon>Bacteroidota</taxon>
        <taxon>Sphingobacteriia</taxon>
        <taxon>Sphingobacteriales</taxon>
        <taxon>Sphingobacteriaceae</taxon>
        <taxon>Mucilaginibacter</taxon>
    </lineage>
</organism>
<feature type="domain" description="Thioredoxin" evidence="5">
    <location>
        <begin position="245"/>
        <end position="402"/>
    </location>
</feature>
<dbReference type="PANTHER" id="PTHR42852">
    <property type="entry name" value="THIOL:DISULFIDE INTERCHANGE PROTEIN DSBE"/>
    <property type="match status" value="1"/>
</dbReference>
<evidence type="ECO:0000313" key="7">
    <source>
        <dbReference type="Proteomes" id="UP000199072"/>
    </source>
</evidence>
<dbReference type="Gene3D" id="3.40.30.10">
    <property type="entry name" value="Glutaredoxin"/>
    <property type="match status" value="1"/>
</dbReference>
<dbReference type="InterPro" id="IPR013740">
    <property type="entry name" value="Redoxin"/>
</dbReference>
<keyword evidence="3" id="KW-1015">Disulfide bond</keyword>
<keyword evidence="7" id="KW-1185">Reference proteome</keyword>
<gene>
    <name evidence="6" type="ORF">SAMN05216464_109181</name>
</gene>
<dbReference type="GO" id="GO:0016491">
    <property type="term" value="F:oxidoreductase activity"/>
    <property type="evidence" value="ECO:0007669"/>
    <property type="project" value="InterPro"/>
</dbReference>
<dbReference type="InterPro" id="IPR050553">
    <property type="entry name" value="Thioredoxin_ResA/DsbE_sf"/>
</dbReference>
<dbReference type="SUPFAM" id="SSF52833">
    <property type="entry name" value="Thioredoxin-like"/>
    <property type="match status" value="1"/>
</dbReference>
<evidence type="ECO:0000259" key="5">
    <source>
        <dbReference type="PROSITE" id="PS51352"/>
    </source>
</evidence>
<keyword evidence="2" id="KW-0201">Cytochrome c-type biogenesis</keyword>
<evidence type="ECO:0000313" key="6">
    <source>
        <dbReference type="EMBL" id="SDE78494.1"/>
    </source>
</evidence>
<evidence type="ECO:0000256" key="4">
    <source>
        <dbReference type="ARBA" id="ARBA00023284"/>
    </source>
</evidence>
<evidence type="ECO:0000256" key="2">
    <source>
        <dbReference type="ARBA" id="ARBA00022748"/>
    </source>
</evidence>
<dbReference type="Proteomes" id="UP000199072">
    <property type="component" value="Unassembled WGS sequence"/>
</dbReference>
<dbReference type="GO" id="GO:0030313">
    <property type="term" value="C:cell envelope"/>
    <property type="evidence" value="ECO:0007669"/>
    <property type="project" value="UniProtKB-SubCell"/>
</dbReference>
<sequence length="411" mass="45505">MSYKIIITTIFFAGLLQTTSAQTKLKTGLWRGALKTASGTEIPFNFDVKDIAGSQQLAIINGAERFKVTDVSTKGDSVFIHMPLFNSEFKLKLGDGGNLKGNWVRHLGQKDLLVEFTATPNTAWRFFSSPEKPAFNVHGRWSAVIGEGEGRDTTVGEFKQNGAKITGTFLTTTGDYRYLDGVVTGDKMYLSCFDGGHAFVFTATIKDGQTIANGKFYAGYSSIQPWAAVKDENAKLPDAYSLTALKPGFKKIDFTFKDLNGKEVSLQDARYKNKVVIVQILGSWCPNCMDETAFMVPYYKKYQSKGVEVIGLAYERTTDFAKSQKALQQLKNRFNIPYPILITGYTSDKVETAKSLPMLAKIVGFPTTIIIDKNGDVRKIHTGFSGPGTGEHYTEFVSEFEKLTDDLLAEK</sequence>
<proteinExistence type="predicted"/>
<name>A0A1G7FRK3_9SPHI</name>
<dbReference type="GO" id="GO:0017004">
    <property type="term" value="P:cytochrome complex assembly"/>
    <property type="evidence" value="ECO:0007669"/>
    <property type="project" value="UniProtKB-KW"/>
</dbReference>
<accession>A0A1G7FRK3</accession>
<dbReference type="OrthoDB" id="616241at2"/>
<comment type="subcellular location">
    <subcellularLocation>
        <location evidence="1">Cell envelope</location>
    </subcellularLocation>
</comment>